<dbReference type="PANTHER" id="PTHR11092">
    <property type="entry name" value="SUGAR NUCLEOTIDE EPIMERASE RELATED"/>
    <property type="match status" value="1"/>
</dbReference>
<proteinExistence type="inferred from homology"/>
<dbReference type="Pfam" id="PF01370">
    <property type="entry name" value="Epimerase"/>
    <property type="match status" value="1"/>
</dbReference>
<dbReference type="EMBL" id="JAGGKT010000002">
    <property type="protein sequence ID" value="MBP1931160.1"/>
    <property type="molecule type" value="Genomic_DNA"/>
</dbReference>
<dbReference type="SUPFAM" id="SSF51735">
    <property type="entry name" value="NAD(P)-binding Rossmann-fold domains"/>
    <property type="match status" value="1"/>
</dbReference>
<reference evidence="4 5" key="1">
    <citation type="submission" date="2021-03" db="EMBL/GenBank/DDBJ databases">
        <title>Genomic Encyclopedia of Type Strains, Phase IV (KMG-IV): sequencing the most valuable type-strain genomes for metagenomic binning, comparative biology and taxonomic classification.</title>
        <authorList>
            <person name="Goeker M."/>
        </authorList>
    </citation>
    <scope>NUCLEOTIDE SEQUENCE [LARGE SCALE GENOMIC DNA]</scope>
    <source>
        <strain evidence="4 5">DSM 24738</strain>
    </source>
</reference>
<organism evidence="4 5">
    <name type="scientific">Ammoniphilus resinae</name>
    <dbReference type="NCBI Taxonomy" id="861532"/>
    <lineage>
        <taxon>Bacteria</taxon>
        <taxon>Bacillati</taxon>
        <taxon>Bacillota</taxon>
        <taxon>Bacilli</taxon>
        <taxon>Bacillales</taxon>
        <taxon>Paenibacillaceae</taxon>
        <taxon>Aneurinibacillus group</taxon>
        <taxon>Ammoniphilus</taxon>
    </lineage>
</organism>
<feature type="domain" description="NAD-dependent epimerase/dehydratase" evidence="2">
    <location>
        <begin position="3"/>
        <end position="210"/>
    </location>
</feature>
<dbReference type="InterPro" id="IPR036291">
    <property type="entry name" value="NAD(P)-bd_dom_sf"/>
</dbReference>
<evidence type="ECO:0000256" key="1">
    <source>
        <dbReference type="ARBA" id="ARBA00009353"/>
    </source>
</evidence>
<evidence type="ECO:0000259" key="3">
    <source>
        <dbReference type="Pfam" id="PF08338"/>
    </source>
</evidence>
<accession>A0ABS4GLL0</accession>
<protein>
    <submittedName>
        <fullName evidence="4">Uncharacterized protein (TIGR01777 family)</fullName>
    </submittedName>
</protein>
<evidence type="ECO:0000313" key="5">
    <source>
        <dbReference type="Proteomes" id="UP001519343"/>
    </source>
</evidence>
<name>A0ABS4GLL0_9BACL</name>
<dbReference type="InterPro" id="IPR001509">
    <property type="entry name" value="Epimerase_deHydtase"/>
</dbReference>
<comment type="similarity">
    <text evidence="1">Belongs to the NAD(P)-dependent epimerase/dehydratase family. SDR39U1 subfamily.</text>
</comment>
<comment type="caution">
    <text evidence="4">The sequence shown here is derived from an EMBL/GenBank/DDBJ whole genome shotgun (WGS) entry which is preliminary data.</text>
</comment>
<dbReference type="InterPro" id="IPR010099">
    <property type="entry name" value="SDR39U1"/>
</dbReference>
<dbReference type="InterPro" id="IPR013549">
    <property type="entry name" value="DUF1731"/>
</dbReference>
<dbReference type="Proteomes" id="UP001519343">
    <property type="component" value="Unassembled WGS sequence"/>
</dbReference>
<dbReference type="RefSeq" id="WP_209809245.1">
    <property type="nucleotide sequence ID" value="NZ_JAGGKT010000002.1"/>
</dbReference>
<dbReference type="Pfam" id="PF08338">
    <property type="entry name" value="DUF1731"/>
    <property type="match status" value="1"/>
</dbReference>
<dbReference type="NCBIfam" id="TIGR01777">
    <property type="entry name" value="yfcH"/>
    <property type="match status" value="1"/>
</dbReference>
<sequence length="302" mass="33321">MKIAILGGSGFIGTALREKCRHVGHEVVILSRDLKYMTRTGTLEPLDPSCPLIVDGVVNLAGETINQRWTNQAKKRIQQSRIQTTRSLAEMIANGAIQTPTVINGSAVGFYGHSDKQIFSEESSGSKDVQDFLAQVVATWEAEADQMAVNGVRVVKARFGIVLGLKGGALPKMLNPYRFYIGGPIGKGNQWLSWIHIDDAVNLLLFCMEQEKIFGAVNFTAPTPVTMNEFGEQLSQILKRPHWLRTPALALRMALGEMADLLLKGQKVFPKKAVGNGFTFQYSHLPEALSNLIENRKEHGYV</sequence>
<dbReference type="Gene3D" id="3.40.50.720">
    <property type="entry name" value="NAD(P)-binding Rossmann-like Domain"/>
    <property type="match status" value="1"/>
</dbReference>
<dbReference type="PANTHER" id="PTHR11092:SF0">
    <property type="entry name" value="EPIMERASE FAMILY PROTEIN SDR39U1"/>
    <property type="match status" value="1"/>
</dbReference>
<gene>
    <name evidence="4" type="ORF">J2Z37_001157</name>
</gene>
<evidence type="ECO:0000313" key="4">
    <source>
        <dbReference type="EMBL" id="MBP1931160.1"/>
    </source>
</evidence>
<keyword evidence="5" id="KW-1185">Reference proteome</keyword>
<feature type="domain" description="DUF1731" evidence="3">
    <location>
        <begin position="246"/>
        <end position="292"/>
    </location>
</feature>
<evidence type="ECO:0000259" key="2">
    <source>
        <dbReference type="Pfam" id="PF01370"/>
    </source>
</evidence>